<proteinExistence type="predicted"/>
<dbReference type="Proteomes" id="UP000248840">
    <property type="component" value="Unassembled WGS sequence"/>
</dbReference>
<dbReference type="InterPro" id="IPR025737">
    <property type="entry name" value="FApF"/>
</dbReference>
<feature type="region of interest" description="Disordered" evidence="1">
    <location>
        <begin position="1"/>
        <end position="20"/>
    </location>
</feature>
<keyword evidence="3" id="KW-1185">Reference proteome</keyword>
<dbReference type="Pfam" id="PF13557">
    <property type="entry name" value="Phenol_MetA_deg"/>
    <property type="match status" value="1"/>
</dbReference>
<comment type="caution">
    <text evidence="2">The sequence shown here is derived from an EMBL/GenBank/DDBJ whole genome shotgun (WGS) entry which is preliminary data.</text>
</comment>
<organism evidence="2 3">
    <name type="scientific">Flavobacterium aciduliphilum</name>
    <dbReference type="NCBI Taxonomy" id="1101402"/>
    <lineage>
        <taxon>Bacteria</taxon>
        <taxon>Pseudomonadati</taxon>
        <taxon>Bacteroidota</taxon>
        <taxon>Flavobacteriia</taxon>
        <taxon>Flavobacteriales</taxon>
        <taxon>Flavobacteriaceae</taxon>
        <taxon>Flavobacterium</taxon>
    </lineage>
</organism>
<protein>
    <submittedName>
        <fullName evidence="2">Outer membrane putative beta-barrel porin/alpha-amylase</fullName>
    </submittedName>
</protein>
<gene>
    <name evidence="2" type="ORF">CLV55_10648</name>
</gene>
<evidence type="ECO:0000313" key="2">
    <source>
        <dbReference type="EMBL" id="RAR71699.1"/>
    </source>
</evidence>
<dbReference type="OrthoDB" id="1014491at2"/>
<evidence type="ECO:0000256" key="1">
    <source>
        <dbReference type="SAM" id="MobiDB-lite"/>
    </source>
</evidence>
<dbReference type="EMBL" id="QLSZ01000006">
    <property type="protein sequence ID" value="RAR71699.1"/>
    <property type="molecule type" value="Genomic_DNA"/>
</dbReference>
<sequence length="231" mass="26186">MNAQNEPLEADRPDQTETPSIVPVGMFQVESGFSFEKSEAQSISFLLPSSLWKYGVSKKIELRMIAEFLFEEQEREKQNGMLPVVVGFKINLLQERKWVPKTSLISHISLKNCASEKYKSTYSMPDFRFTLQHALTKNYSLGSNLGATWDNFTKQPTFLYTFTLGHSISKYIGSYVEVFGFAPQNQIAFHTIDGGITYYINNNLMLDGSIGLGITQNAPKYYLALGITFRI</sequence>
<name>A0A328YCN8_9FLAO</name>
<accession>A0A328YCN8</accession>
<evidence type="ECO:0000313" key="3">
    <source>
        <dbReference type="Proteomes" id="UP000248840"/>
    </source>
</evidence>
<dbReference type="AlphaFoldDB" id="A0A328YCN8"/>
<reference evidence="2 3" key="1">
    <citation type="submission" date="2018-06" db="EMBL/GenBank/DDBJ databases">
        <title>Genomic Encyclopedia of Archaeal and Bacterial Type Strains, Phase II (KMG-II): from individual species to whole genera.</title>
        <authorList>
            <person name="Goeker M."/>
        </authorList>
    </citation>
    <scope>NUCLEOTIDE SEQUENCE [LARGE SCALE GENOMIC DNA]</scope>
    <source>
        <strain evidence="2 3">DSM 25663</strain>
    </source>
</reference>